<protein>
    <recommendedName>
        <fullName evidence="3">Secreted protein (Por secretion system target)</fullName>
    </recommendedName>
</protein>
<proteinExistence type="predicted"/>
<dbReference type="EMBL" id="JBHTJI010000001">
    <property type="protein sequence ID" value="MFD0989260.1"/>
    <property type="molecule type" value="Genomic_DNA"/>
</dbReference>
<accession>A0ABW3JGK5</accession>
<dbReference type="SUPFAM" id="SSF51126">
    <property type="entry name" value="Pectin lyase-like"/>
    <property type="match status" value="1"/>
</dbReference>
<dbReference type="Gene3D" id="2.60.120.260">
    <property type="entry name" value="Galactose-binding domain-like"/>
    <property type="match status" value="1"/>
</dbReference>
<dbReference type="InterPro" id="IPR012334">
    <property type="entry name" value="Pectin_lyas_fold"/>
</dbReference>
<dbReference type="InterPro" id="IPR011050">
    <property type="entry name" value="Pectin_lyase_fold/virulence"/>
</dbReference>
<organism evidence="1 2">
    <name type="scientific">Mariniflexile jejuense</name>
    <dbReference type="NCBI Taxonomy" id="1173582"/>
    <lineage>
        <taxon>Bacteria</taxon>
        <taxon>Pseudomonadati</taxon>
        <taxon>Bacteroidota</taxon>
        <taxon>Flavobacteriia</taxon>
        <taxon>Flavobacteriales</taxon>
        <taxon>Flavobacteriaceae</taxon>
        <taxon>Mariniflexile</taxon>
    </lineage>
</organism>
<sequence>MKNYNTTVEDCICYSFKHFFFPLSFFIVSIVSSQNTKFTIDNSFPYYVNAQTLGKTPIGGDTIYVNSDRTKPLRFQSIVGNVTNPIVIINKNGQVKIDDSQSWGAIVFENSKYIKISGAGHPNFKYGFLLSANMCGLAFAELSSDCEAEFIKVSHYGFFGIYAKKDYGGNPPNPIPIFNNLIIHDCFIENATEGMYLGETKSPGMEFKHVKVYNNIVKNTGREAIQIANMVEDIQVYNNTLLNSGLDGEIYQTNILQIGDNSEANVYNNILSGAPGHGIINFGKGNCHFYNNYIEATLGIFSDNRLFSVANDSISINNNYFLASQSSEVIKNMNEINYLSVQHNTYNTNIPFYLNQSGNSNNYYVNNNTLTSLPSISFNNPNENDYSLSQSNPTEYLNLGAPGGPEYFNVIPDPIRVSITSDMVIDSVSGGSLQSPSLLFDEQNISPISGLHPTSNSWKPFWNMNKAPYHVIIDLKEERHLAEIHLHDMNDMSNFTVEYGNSSNWNTLFVEPCNSYNTWKKHPIDITTRYLRFSMYDNVFAAVNEIAIYEYPLVISSSSQIQTTKKVKSSPEKNTFESQNIQLYFNPINKKAMVKFPNTLFGINNIKILDALGNRIYAKKTLIDVNNQTFDISKLNLQLKSSFYIFLTEHESGSIKTIKFFNK</sequence>
<comment type="caution">
    <text evidence="1">The sequence shown here is derived from an EMBL/GenBank/DDBJ whole genome shotgun (WGS) entry which is preliminary data.</text>
</comment>
<keyword evidence="2" id="KW-1185">Reference proteome</keyword>
<evidence type="ECO:0000313" key="1">
    <source>
        <dbReference type="EMBL" id="MFD0989260.1"/>
    </source>
</evidence>
<dbReference type="Gene3D" id="2.160.20.10">
    <property type="entry name" value="Single-stranded right-handed beta-helix, Pectin lyase-like"/>
    <property type="match status" value="1"/>
</dbReference>
<dbReference type="SUPFAM" id="SSF49785">
    <property type="entry name" value="Galactose-binding domain-like"/>
    <property type="match status" value="1"/>
</dbReference>
<dbReference type="Proteomes" id="UP001597061">
    <property type="component" value="Unassembled WGS sequence"/>
</dbReference>
<dbReference type="RefSeq" id="WP_379924830.1">
    <property type="nucleotide sequence ID" value="NZ_JBHTJI010000001.1"/>
</dbReference>
<evidence type="ECO:0008006" key="3">
    <source>
        <dbReference type="Google" id="ProtNLM"/>
    </source>
</evidence>
<name>A0ABW3JGK5_9FLAO</name>
<dbReference type="InterPro" id="IPR008979">
    <property type="entry name" value="Galactose-bd-like_sf"/>
</dbReference>
<reference evidence="2" key="1">
    <citation type="journal article" date="2019" name="Int. J. Syst. Evol. Microbiol.">
        <title>The Global Catalogue of Microorganisms (GCM) 10K type strain sequencing project: providing services to taxonomists for standard genome sequencing and annotation.</title>
        <authorList>
            <consortium name="The Broad Institute Genomics Platform"/>
            <consortium name="The Broad Institute Genome Sequencing Center for Infectious Disease"/>
            <person name="Wu L."/>
            <person name="Ma J."/>
        </authorList>
    </citation>
    <scope>NUCLEOTIDE SEQUENCE [LARGE SCALE GENOMIC DNA]</scope>
    <source>
        <strain evidence="2">CCUG 62414</strain>
    </source>
</reference>
<gene>
    <name evidence="1" type="ORF">ACFQ1R_04080</name>
</gene>
<evidence type="ECO:0000313" key="2">
    <source>
        <dbReference type="Proteomes" id="UP001597061"/>
    </source>
</evidence>